<dbReference type="Proteomes" id="UP001058650">
    <property type="component" value="Chromosome"/>
</dbReference>
<evidence type="ECO:0000313" key="4">
    <source>
        <dbReference type="EMBL" id="UWE04328.1"/>
    </source>
</evidence>
<dbReference type="Gene3D" id="3.30.420.10">
    <property type="entry name" value="Ribonuclease H-like superfamily/Ribonuclease H"/>
    <property type="match status" value="1"/>
</dbReference>
<dbReference type="InterPro" id="IPR003165">
    <property type="entry name" value="Piwi"/>
</dbReference>
<keyword evidence="5" id="KW-1185">Reference proteome</keyword>
<dbReference type="RefSeq" id="WP_259436350.1">
    <property type="nucleotide sequence ID" value="NZ_CP103866.1"/>
</dbReference>
<dbReference type="InterPro" id="IPR036397">
    <property type="entry name" value="RNaseH_sf"/>
</dbReference>
<accession>A0ABY5U420</accession>
<protein>
    <recommendedName>
        <fullName evidence="2">Protein argonaute</fullName>
    </recommendedName>
</protein>
<dbReference type="Pfam" id="PF02171">
    <property type="entry name" value="Piwi"/>
    <property type="match status" value="1"/>
</dbReference>
<evidence type="ECO:0000256" key="2">
    <source>
        <dbReference type="ARBA" id="ARBA00035032"/>
    </source>
</evidence>
<evidence type="ECO:0000259" key="3">
    <source>
        <dbReference type="PROSITE" id="PS50822"/>
    </source>
</evidence>
<gene>
    <name evidence="4" type="ORF">NYR52_04005</name>
</gene>
<evidence type="ECO:0000256" key="1">
    <source>
        <dbReference type="ARBA" id="ARBA00035012"/>
    </source>
</evidence>
<comment type="similarity">
    <text evidence="1">Belongs to the argonaute family. Long pAgo subfamily.</text>
</comment>
<name>A0ABY5U420_LACSH</name>
<proteinExistence type="inferred from homology"/>
<dbReference type="PROSITE" id="PS50822">
    <property type="entry name" value="PIWI"/>
    <property type="match status" value="1"/>
</dbReference>
<dbReference type="EMBL" id="CP103866">
    <property type="protein sequence ID" value="UWE04328.1"/>
    <property type="molecule type" value="Genomic_DNA"/>
</dbReference>
<dbReference type="SUPFAM" id="SSF53098">
    <property type="entry name" value="Ribonuclease H-like"/>
    <property type="match status" value="1"/>
</dbReference>
<reference evidence="4" key="1">
    <citation type="submission" date="2022-08" db="EMBL/GenBank/DDBJ databases">
        <title>The complete genome sequence of the thermophilic bacterium Laceyella sacchari FBKL4.010 reveals the basis for tetramethylpyrazine biosynthesis in Moutai-flavor Daqu.</title>
        <authorList>
            <person name="Li D."/>
            <person name="Huang W."/>
            <person name="Wang C."/>
            <person name="Qiu S."/>
        </authorList>
    </citation>
    <scope>NUCLEOTIDE SEQUENCE</scope>
    <source>
        <strain evidence="4">FBKL4.014</strain>
    </source>
</reference>
<evidence type="ECO:0000313" key="5">
    <source>
        <dbReference type="Proteomes" id="UP001058650"/>
    </source>
</evidence>
<sequence>MKLLVTTEAGCDGRFLNSKPYEGKESGEIISRETLSQIINQAIVAYTKHYPDKPLKHITFHRDGKPLQKEVDAIRSILQQHGIEFDYVSIIKNTNRRMAFRGINPNTNNEEWMTSEGLVYMKDNYAYLCSTNPSTSVGMADPIKVEKYVGSRSIEQITKDIFYLSFMNIHSMRKSRLPATTNYADMSSKFYNKNWLPLLPADNSLPFV</sequence>
<organism evidence="4 5">
    <name type="scientific">Laceyella sacchari</name>
    <name type="common">Thermoactinomyces thalpophilus</name>
    <dbReference type="NCBI Taxonomy" id="37482"/>
    <lineage>
        <taxon>Bacteria</taxon>
        <taxon>Bacillati</taxon>
        <taxon>Bacillota</taxon>
        <taxon>Bacilli</taxon>
        <taxon>Bacillales</taxon>
        <taxon>Thermoactinomycetaceae</taxon>
        <taxon>Laceyella</taxon>
    </lineage>
</organism>
<feature type="domain" description="Piwi" evidence="3">
    <location>
        <begin position="57"/>
        <end position="196"/>
    </location>
</feature>
<dbReference type="InterPro" id="IPR012337">
    <property type="entry name" value="RNaseH-like_sf"/>
</dbReference>